<sequence>MKARLLIFSVFGAFIAIIVLIGYLRSGNSYDLQPPQIKNAVPVKSLQIKKSPYVMTESFFGLIEPDSQVEMGFQISGRIAQIGDQFQQNLLSRGDTISKGETLAKLEQDRYIAQLAAAKASIEQSKAALSACDAAIADAEARLADAIIESKRVVKLKKSNAATQREMERSQLAETLAQVAVENAKAKKLEAVAMKESATAAYEVAKVNLQDTTLLAPIDGTIATIPAELGQMVSPQDNIVTLVDISKVKLDIGVVERKLGLLKLGQEVDVYIEALRSDTRRKGNDDGLIKRKGVVATIPPMANNISGLFNIDVDIDNSDGLLRPGMIGRADVKIRTVKAYAIPADAVRKKGSRIIAFVAEADTGAGTVRAKRLEIEPDYIDNANYLIIDLPMDNVTLLTEGNSVLIDGEVVRISDTQSEDPSMNEVTITANEREASNTP</sequence>
<keyword evidence="3" id="KW-0812">Transmembrane</keyword>
<keyword evidence="3" id="KW-0472">Membrane</keyword>
<organism evidence="4 5">
    <name type="scientific">Poriferisphaera corsica</name>
    <dbReference type="NCBI Taxonomy" id="2528020"/>
    <lineage>
        <taxon>Bacteria</taxon>
        <taxon>Pseudomonadati</taxon>
        <taxon>Planctomycetota</taxon>
        <taxon>Phycisphaerae</taxon>
        <taxon>Phycisphaerales</taxon>
        <taxon>Phycisphaeraceae</taxon>
        <taxon>Poriferisphaera</taxon>
    </lineage>
</organism>
<feature type="region of interest" description="Disordered" evidence="2">
    <location>
        <begin position="417"/>
        <end position="439"/>
    </location>
</feature>
<evidence type="ECO:0000256" key="1">
    <source>
        <dbReference type="ARBA" id="ARBA00009477"/>
    </source>
</evidence>
<dbReference type="Gene3D" id="2.40.50.100">
    <property type="match status" value="1"/>
</dbReference>
<keyword evidence="5" id="KW-1185">Reference proteome</keyword>
<dbReference type="SUPFAM" id="SSF111369">
    <property type="entry name" value="HlyD-like secretion proteins"/>
    <property type="match status" value="1"/>
</dbReference>
<dbReference type="PANTHER" id="PTHR30469:SF15">
    <property type="entry name" value="HLYD FAMILY OF SECRETION PROTEINS"/>
    <property type="match status" value="1"/>
</dbReference>
<dbReference type="Proteomes" id="UP000317369">
    <property type="component" value="Chromosome"/>
</dbReference>
<dbReference type="NCBIfam" id="TIGR01730">
    <property type="entry name" value="RND_mfp"/>
    <property type="match status" value="1"/>
</dbReference>
<evidence type="ECO:0000256" key="3">
    <source>
        <dbReference type="SAM" id="Phobius"/>
    </source>
</evidence>
<dbReference type="KEGG" id="pcor:KS4_18000"/>
<dbReference type="AlphaFoldDB" id="A0A517YU25"/>
<dbReference type="Gene3D" id="1.10.287.470">
    <property type="entry name" value="Helix hairpin bin"/>
    <property type="match status" value="1"/>
</dbReference>
<dbReference type="OrthoDB" id="9791520at2"/>
<dbReference type="GO" id="GO:1990281">
    <property type="term" value="C:efflux pump complex"/>
    <property type="evidence" value="ECO:0007669"/>
    <property type="project" value="TreeGrafter"/>
</dbReference>
<dbReference type="InterPro" id="IPR006143">
    <property type="entry name" value="RND_pump_MFP"/>
</dbReference>
<evidence type="ECO:0000313" key="4">
    <source>
        <dbReference type="EMBL" id="QDU33744.1"/>
    </source>
</evidence>
<dbReference type="GO" id="GO:0015562">
    <property type="term" value="F:efflux transmembrane transporter activity"/>
    <property type="evidence" value="ECO:0007669"/>
    <property type="project" value="TreeGrafter"/>
</dbReference>
<protein>
    <submittedName>
        <fullName evidence="4">Macrolide export protein MacA</fullName>
    </submittedName>
</protein>
<dbReference type="RefSeq" id="WP_145077018.1">
    <property type="nucleotide sequence ID" value="NZ_CP036425.1"/>
</dbReference>
<dbReference type="Gene3D" id="2.40.30.170">
    <property type="match status" value="1"/>
</dbReference>
<dbReference type="PANTHER" id="PTHR30469">
    <property type="entry name" value="MULTIDRUG RESISTANCE PROTEIN MDTA"/>
    <property type="match status" value="1"/>
</dbReference>
<evidence type="ECO:0000313" key="5">
    <source>
        <dbReference type="Proteomes" id="UP000317369"/>
    </source>
</evidence>
<feature type="compositionally biased region" description="Polar residues" evidence="2">
    <location>
        <begin position="417"/>
        <end position="430"/>
    </location>
</feature>
<gene>
    <name evidence="4" type="primary">macA</name>
    <name evidence="4" type="ORF">KS4_18000</name>
</gene>
<evidence type="ECO:0000256" key="2">
    <source>
        <dbReference type="SAM" id="MobiDB-lite"/>
    </source>
</evidence>
<keyword evidence="3" id="KW-1133">Transmembrane helix</keyword>
<reference evidence="4 5" key="1">
    <citation type="submission" date="2019-02" db="EMBL/GenBank/DDBJ databases">
        <title>Deep-cultivation of Planctomycetes and their phenomic and genomic characterization uncovers novel biology.</title>
        <authorList>
            <person name="Wiegand S."/>
            <person name="Jogler M."/>
            <person name="Boedeker C."/>
            <person name="Pinto D."/>
            <person name="Vollmers J."/>
            <person name="Rivas-Marin E."/>
            <person name="Kohn T."/>
            <person name="Peeters S.H."/>
            <person name="Heuer A."/>
            <person name="Rast P."/>
            <person name="Oberbeckmann S."/>
            <person name="Bunk B."/>
            <person name="Jeske O."/>
            <person name="Meyerdierks A."/>
            <person name="Storesund J.E."/>
            <person name="Kallscheuer N."/>
            <person name="Luecker S."/>
            <person name="Lage O.M."/>
            <person name="Pohl T."/>
            <person name="Merkel B.J."/>
            <person name="Hornburger P."/>
            <person name="Mueller R.-W."/>
            <person name="Bruemmer F."/>
            <person name="Labrenz M."/>
            <person name="Spormann A.M."/>
            <person name="Op den Camp H."/>
            <person name="Overmann J."/>
            <person name="Amann R."/>
            <person name="Jetten M.S.M."/>
            <person name="Mascher T."/>
            <person name="Medema M.H."/>
            <person name="Devos D.P."/>
            <person name="Kaster A.-K."/>
            <person name="Ovreas L."/>
            <person name="Rohde M."/>
            <person name="Galperin M.Y."/>
            <person name="Jogler C."/>
        </authorList>
    </citation>
    <scope>NUCLEOTIDE SEQUENCE [LARGE SCALE GENOMIC DNA]</scope>
    <source>
        <strain evidence="4 5">KS4</strain>
    </source>
</reference>
<name>A0A517YU25_9BACT</name>
<accession>A0A517YU25</accession>
<proteinExistence type="inferred from homology"/>
<feature type="transmembrane region" description="Helical" evidence="3">
    <location>
        <begin position="5"/>
        <end position="24"/>
    </location>
</feature>
<dbReference type="EMBL" id="CP036425">
    <property type="protein sequence ID" value="QDU33744.1"/>
    <property type="molecule type" value="Genomic_DNA"/>
</dbReference>
<comment type="similarity">
    <text evidence="1">Belongs to the membrane fusion protein (MFP) (TC 8.A.1) family.</text>
</comment>